<dbReference type="Proteomes" id="UP000606008">
    <property type="component" value="Unassembled WGS sequence"/>
</dbReference>
<feature type="transmembrane region" description="Helical" evidence="1">
    <location>
        <begin position="133"/>
        <end position="154"/>
    </location>
</feature>
<protein>
    <recommendedName>
        <fullName evidence="4">Glycine zipper family protein</fullName>
    </recommendedName>
</protein>
<dbReference type="EMBL" id="WAEL01000005">
    <property type="protein sequence ID" value="NID11595.1"/>
    <property type="molecule type" value="Genomic_DNA"/>
</dbReference>
<evidence type="ECO:0000313" key="3">
    <source>
        <dbReference type="Proteomes" id="UP000606008"/>
    </source>
</evidence>
<proteinExistence type="predicted"/>
<comment type="caution">
    <text evidence="2">The sequence shown here is derived from an EMBL/GenBank/DDBJ whole genome shotgun (WGS) entry which is preliminary data.</text>
</comment>
<dbReference type="RefSeq" id="WP_166692551.1">
    <property type="nucleotide sequence ID" value="NZ_WAEL01000005.1"/>
</dbReference>
<evidence type="ECO:0000256" key="1">
    <source>
        <dbReference type="SAM" id="Phobius"/>
    </source>
</evidence>
<feature type="transmembrane region" description="Helical" evidence="1">
    <location>
        <begin position="103"/>
        <end position="121"/>
    </location>
</feature>
<keyword evidence="1" id="KW-1133">Transmembrane helix</keyword>
<organism evidence="2 3">
    <name type="scientific">Fibrivirga algicola</name>
    <dbReference type="NCBI Taxonomy" id="2950420"/>
    <lineage>
        <taxon>Bacteria</taxon>
        <taxon>Pseudomonadati</taxon>
        <taxon>Bacteroidota</taxon>
        <taxon>Cytophagia</taxon>
        <taxon>Cytophagales</taxon>
        <taxon>Spirosomataceae</taxon>
        <taxon>Fibrivirga</taxon>
    </lineage>
</organism>
<gene>
    <name evidence="2" type="ORF">F7231_15580</name>
</gene>
<evidence type="ECO:0000313" key="2">
    <source>
        <dbReference type="EMBL" id="NID11595.1"/>
    </source>
</evidence>
<keyword evidence="1" id="KW-0472">Membrane</keyword>
<keyword evidence="1" id="KW-0812">Transmembrane</keyword>
<sequence>MTSTNALPLLKSFPIWLLINWLPTTLWGQSSPDLPVKVTVYTIKVVLQNGERCRGIVGALTDQILDVENDPELLLFPYSGQLVKLSDIKRAVIRPSSRRLPRIKGAIVGGLAGLYAGLVHAPESTFRSPTLFGLNLVLIMGTGSAAGMLTGHLIGNTKRVAIRAVGNDPVTRARQLRLQLDPYSYESQQDMIDRTEQPSQE</sequence>
<accession>A0ABX0QKC9</accession>
<reference evidence="3" key="2">
    <citation type="submission" date="2023-07" db="EMBL/GenBank/DDBJ databases">
        <authorList>
            <person name="Jung D.-H."/>
        </authorList>
    </citation>
    <scope>NUCLEOTIDE SEQUENCE [LARGE SCALE GENOMIC DNA]</scope>
    <source>
        <strain evidence="3">JA-25</strain>
    </source>
</reference>
<keyword evidence="3" id="KW-1185">Reference proteome</keyword>
<name>A0ABX0QKC9_9BACT</name>
<reference evidence="3" key="1">
    <citation type="submission" date="2019-09" db="EMBL/GenBank/DDBJ databases">
        <authorList>
            <person name="Jung D.-H."/>
        </authorList>
    </citation>
    <scope>NUCLEOTIDE SEQUENCE [LARGE SCALE GENOMIC DNA]</scope>
    <source>
        <strain evidence="3">JA-25</strain>
    </source>
</reference>
<evidence type="ECO:0008006" key="4">
    <source>
        <dbReference type="Google" id="ProtNLM"/>
    </source>
</evidence>